<proteinExistence type="predicted"/>
<evidence type="ECO:0000313" key="1">
    <source>
        <dbReference type="EMBL" id="CAD8052360.1"/>
    </source>
</evidence>
<evidence type="ECO:0000313" key="2">
    <source>
        <dbReference type="Proteomes" id="UP000692954"/>
    </source>
</evidence>
<gene>
    <name evidence="1" type="ORF">PSON_ATCC_30995.1.T0060415</name>
</gene>
<protein>
    <submittedName>
        <fullName evidence="1">Uncharacterized protein</fullName>
    </submittedName>
</protein>
<comment type="caution">
    <text evidence="1">The sequence shown here is derived from an EMBL/GenBank/DDBJ whole genome shotgun (WGS) entry which is preliminary data.</text>
</comment>
<organism evidence="1 2">
    <name type="scientific">Paramecium sonneborni</name>
    <dbReference type="NCBI Taxonomy" id="65129"/>
    <lineage>
        <taxon>Eukaryota</taxon>
        <taxon>Sar</taxon>
        <taxon>Alveolata</taxon>
        <taxon>Ciliophora</taxon>
        <taxon>Intramacronucleata</taxon>
        <taxon>Oligohymenophorea</taxon>
        <taxon>Peniculida</taxon>
        <taxon>Parameciidae</taxon>
        <taxon>Paramecium</taxon>
    </lineage>
</organism>
<dbReference type="Proteomes" id="UP000692954">
    <property type="component" value="Unassembled WGS sequence"/>
</dbReference>
<reference evidence="1" key="1">
    <citation type="submission" date="2021-01" db="EMBL/GenBank/DDBJ databases">
        <authorList>
            <consortium name="Genoscope - CEA"/>
            <person name="William W."/>
        </authorList>
    </citation>
    <scope>NUCLEOTIDE SEQUENCE</scope>
</reference>
<dbReference type="EMBL" id="CAJJDN010000006">
    <property type="protein sequence ID" value="CAD8052360.1"/>
    <property type="molecule type" value="Genomic_DNA"/>
</dbReference>
<dbReference type="AlphaFoldDB" id="A0A8S1K9L4"/>
<sequence>MIQIMKVIQEKNIYLKRVEYSNRYIKTKNILLILILGNYQNIIKFIHHYLNHR</sequence>
<keyword evidence="2" id="KW-1185">Reference proteome</keyword>
<accession>A0A8S1K9L4</accession>
<name>A0A8S1K9L4_9CILI</name>